<reference evidence="1 2" key="1">
    <citation type="journal article" date="2016" name="Front. Microbiol.">
        <title>Microevolution Analysis of Bacillus coahuilensis Unveils Differences in Phosphorus Acquisition Strategies and Their Regulation.</title>
        <authorList>
            <person name="Gomez-Lunar Z."/>
            <person name="Hernandez-Gonzalez I."/>
            <person name="Rodriguez-Torres M.D."/>
            <person name="Souza V."/>
            <person name="Olmedo-Alvarez G."/>
        </authorList>
    </citation>
    <scope>NUCLEOTIDE SEQUENCE [LARGE SCALE GENOMIC DNA]</scope>
    <source>
        <strain evidence="2">p1.1.43</strain>
    </source>
</reference>
<dbReference type="PATRIC" id="fig|1150625.3.peg.1032"/>
<keyword evidence="2" id="KW-1185">Reference proteome</keyword>
<dbReference type="EMBL" id="LDYG01000021">
    <property type="protein sequence ID" value="KUP07577.1"/>
    <property type="molecule type" value="Genomic_DNA"/>
</dbReference>
<dbReference type="AlphaFoldDB" id="A0A147KA76"/>
<name>A0A147KA76_9BACI</name>
<protein>
    <submittedName>
        <fullName evidence="1">Uncharacterized protein</fullName>
    </submittedName>
</protein>
<dbReference type="Proteomes" id="UP000074108">
    <property type="component" value="Unassembled WGS sequence"/>
</dbReference>
<comment type="caution">
    <text evidence="1">The sequence shown here is derived from an EMBL/GenBank/DDBJ whole genome shotgun (WGS) entry which is preliminary data.</text>
</comment>
<gene>
    <name evidence="1" type="ORF">Q75_04920</name>
</gene>
<organism evidence="1 2">
    <name type="scientific">Bacillus coahuilensis p1.1.43</name>
    <dbReference type="NCBI Taxonomy" id="1150625"/>
    <lineage>
        <taxon>Bacteria</taxon>
        <taxon>Bacillati</taxon>
        <taxon>Bacillota</taxon>
        <taxon>Bacilli</taxon>
        <taxon>Bacillales</taxon>
        <taxon>Bacillaceae</taxon>
        <taxon>Bacillus</taxon>
    </lineage>
</organism>
<evidence type="ECO:0000313" key="2">
    <source>
        <dbReference type="Proteomes" id="UP000074108"/>
    </source>
</evidence>
<dbReference type="Pfam" id="PF10804">
    <property type="entry name" value="DUF2538"/>
    <property type="match status" value="1"/>
</dbReference>
<sequence>MYFLCKIHRQNYMKCINFIFPHAMGSPKLRVGCYILSMPSIFPKVDIADIDYPWDWMYKLEDIVTYIEEDAKCYQFSMKNRLYDAQYEPLHSDLFHSLPLEDQHFFQWLESSFSHSSANNKKDHFTHPVHNQIYQTCLAILDNEDDM</sequence>
<dbReference type="InterPro" id="IPR024469">
    <property type="entry name" value="DUF2538"/>
</dbReference>
<dbReference type="STRING" id="1150625.Q75_04920"/>
<proteinExistence type="predicted"/>
<accession>A0A147KA76</accession>
<evidence type="ECO:0000313" key="1">
    <source>
        <dbReference type="EMBL" id="KUP07577.1"/>
    </source>
</evidence>